<evidence type="ECO:0000256" key="9">
    <source>
        <dbReference type="SAM" id="Phobius"/>
    </source>
</evidence>
<feature type="transmembrane region" description="Helical" evidence="9">
    <location>
        <begin position="387"/>
        <end position="408"/>
    </location>
</feature>
<keyword evidence="3 9" id="KW-0812">Transmembrane</keyword>
<dbReference type="PROSITE" id="PS00211">
    <property type="entry name" value="ABC_TRANSPORTER_1"/>
    <property type="match status" value="1"/>
</dbReference>
<name>A0AA38HJ29_9CUCU</name>
<evidence type="ECO:0000256" key="7">
    <source>
        <dbReference type="ARBA" id="ARBA00022989"/>
    </source>
</evidence>
<feature type="domain" description="ABC transporter" evidence="10">
    <location>
        <begin position="1301"/>
        <end position="1531"/>
    </location>
</feature>
<feature type="transmembrane region" description="Helical" evidence="9">
    <location>
        <begin position="21"/>
        <end position="42"/>
    </location>
</feature>
<comment type="caution">
    <text evidence="11">The sequence shown here is derived from an EMBL/GenBank/DDBJ whole genome shotgun (WGS) entry which is preliminary data.</text>
</comment>
<keyword evidence="6" id="KW-0067">ATP-binding</keyword>
<dbReference type="FunFam" id="3.40.50.300:FF:000298">
    <property type="entry name" value="ATP-binding cassette sub-family A member 12"/>
    <property type="match status" value="1"/>
</dbReference>
<keyword evidence="5" id="KW-0547">Nucleotide-binding</keyword>
<evidence type="ECO:0000256" key="3">
    <source>
        <dbReference type="ARBA" id="ARBA00022692"/>
    </source>
</evidence>
<dbReference type="PANTHER" id="PTHR19229">
    <property type="entry name" value="ATP-BINDING CASSETTE TRANSPORTER SUBFAMILY A ABCA"/>
    <property type="match status" value="1"/>
</dbReference>
<dbReference type="Proteomes" id="UP001168821">
    <property type="component" value="Unassembled WGS sequence"/>
</dbReference>
<feature type="transmembrane region" description="Helical" evidence="9">
    <location>
        <begin position="1067"/>
        <end position="1096"/>
    </location>
</feature>
<feature type="transmembrane region" description="Helical" evidence="9">
    <location>
        <begin position="1024"/>
        <end position="1047"/>
    </location>
</feature>
<proteinExistence type="predicted"/>
<evidence type="ECO:0000256" key="8">
    <source>
        <dbReference type="ARBA" id="ARBA00023136"/>
    </source>
</evidence>
<evidence type="ECO:0000256" key="2">
    <source>
        <dbReference type="ARBA" id="ARBA00022448"/>
    </source>
</evidence>
<dbReference type="Pfam" id="PF00005">
    <property type="entry name" value="ABC_tran"/>
    <property type="match status" value="2"/>
</dbReference>
<reference evidence="11" key="1">
    <citation type="journal article" date="2023" name="G3 (Bethesda)">
        <title>Whole genome assemblies of Zophobas morio and Tenebrio molitor.</title>
        <authorList>
            <person name="Kaur S."/>
            <person name="Stinson S.A."/>
            <person name="diCenzo G.C."/>
        </authorList>
    </citation>
    <scope>NUCLEOTIDE SEQUENCE</scope>
    <source>
        <tissue evidence="11">Head and legs</tissue>
    </source>
</reference>
<feature type="transmembrane region" description="Helical" evidence="9">
    <location>
        <begin position="871"/>
        <end position="889"/>
    </location>
</feature>
<dbReference type="EMBL" id="JALNTZ010003737">
    <property type="protein sequence ID" value="KAJ3616118.1"/>
    <property type="molecule type" value="Genomic_DNA"/>
</dbReference>
<dbReference type="SUPFAM" id="SSF52540">
    <property type="entry name" value="P-loop containing nucleoside triphosphate hydrolases"/>
    <property type="match status" value="2"/>
</dbReference>
<dbReference type="GO" id="GO:0016887">
    <property type="term" value="F:ATP hydrolysis activity"/>
    <property type="evidence" value="ECO:0007669"/>
    <property type="project" value="InterPro"/>
</dbReference>
<feature type="transmembrane region" description="Helical" evidence="9">
    <location>
        <begin position="429"/>
        <end position="452"/>
    </location>
</feature>
<dbReference type="GO" id="GO:0005524">
    <property type="term" value="F:ATP binding"/>
    <property type="evidence" value="ECO:0007669"/>
    <property type="project" value="UniProtKB-KW"/>
</dbReference>
<dbReference type="PANTHER" id="PTHR19229:SF250">
    <property type="entry name" value="ABC TRANSPORTER DOMAIN-CONTAINING PROTEIN-RELATED"/>
    <property type="match status" value="1"/>
</dbReference>
<evidence type="ECO:0000256" key="6">
    <source>
        <dbReference type="ARBA" id="ARBA00022840"/>
    </source>
</evidence>
<keyword evidence="2" id="KW-0813">Transport</keyword>
<dbReference type="InterPro" id="IPR017871">
    <property type="entry name" value="ABC_transporter-like_CS"/>
</dbReference>
<accession>A0AA38HJ29</accession>
<keyword evidence="4" id="KW-0677">Repeat</keyword>
<evidence type="ECO:0000256" key="5">
    <source>
        <dbReference type="ARBA" id="ARBA00022741"/>
    </source>
</evidence>
<dbReference type="PROSITE" id="PS50893">
    <property type="entry name" value="ABC_TRANSPORTER_2"/>
    <property type="match status" value="2"/>
</dbReference>
<dbReference type="InterPro" id="IPR003593">
    <property type="entry name" value="AAA+_ATPase"/>
</dbReference>
<dbReference type="InterPro" id="IPR026082">
    <property type="entry name" value="ABCA"/>
</dbReference>
<evidence type="ECO:0000256" key="4">
    <source>
        <dbReference type="ARBA" id="ARBA00022737"/>
    </source>
</evidence>
<feature type="transmembrane region" description="Helical" evidence="9">
    <location>
        <begin position="1172"/>
        <end position="1194"/>
    </location>
</feature>
<feature type="domain" description="ABC transporter" evidence="10">
    <location>
        <begin position="507"/>
        <end position="736"/>
    </location>
</feature>
<evidence type="ECO:0000256" key="1">
    <source>
        <dbReference type="ARBA" id="ARBA00004141"/>
    </source>
</evidence>
<keyword evidence="8 9" id="KW-0472">Membrane</keyword>
<feature type="transmembrane region" description="Helical" evidence="9">
    <location>
        <begin position="325"/>
        <end position="345"/>
    </location>
</feature>
<evidence type="ECO:0000259" key="10">
    <source>
        <dbReference type="PROSITE" id="PS50893"/>
    </source>
</evidence>
<comment type="subcellular location">
    <subcellularLocation>
        <location evidence="1">Membrane</location>
        <topology evidence="1">Multi-pass membrane protein</topology>
    </subcellularLocation>
</comment>
<dbReference type="GO" id="GO:0140359">
    <property type="term" value="F:ABC-type transporter activity"/>
    <property type="evidence" value="ECO:0007669"/>
    <property type="project" value="InterPro"/>
</dbReference>
<dbReference type="InterPro" id="IPR027417">
    <property type="entry name" value="P-loop_NTPase"/>
</dbReference>
<keyword evidence="7 9" id="KW-1133">Transmembrane helix</keyword>
<dbReference type="Pfam" id="PF23321">
    <property type="entry name" value="R1_ABCA1"/>
    <property type="match status" value="1"/>
</dbReference>
<feature type="transmembrane region" description="Helical" evidence="9">
    <location>
        <begin position="1136"/>
        <end position="1160"/>
    </location>
</feature>
<dbReference type="Pfam" id="PF12698">
    <property type="entry name" value="ABC2_membrane_3"/>
    <property type="match status" value="2"/>
</dbReference>
<feature type="transmembrane region" description="Helical" evidence="9">
    <location>
        <begin position="293"/>
        <end position="319"/>
    </location>
</feature>
<dbReference type="GO" id="GO:0005319">
    <property type="term" value="F:lipid transporter activity"/>
    <property type="evidence" value="ECO:0007669"/>
    <property type="project" value="TreeGrafter"/>
</dbReference>
<evidence type="ECO:0000313" key="12">
    <source>
        <dbReference type="Proteomes" id="UP001168821"/>
    </source>
</evidence>
<dbReference type="InterPro" id="IPR003439">
    <property type="entry name" value="ABC_transporter-like_ATP-bd"/>
</dbReference>
<dbReference type="InterPro" id="IPR013525">
    <property type="entry name" value="ABC2_TM"/>
</dbReference>
<sequence>MGYYRKFNLLMWKHLIILRRSPLRLIGEILFPLAVCLLLYLIRHQFEIEEIPETSFEPFSESTYLPESEVCSNTAGLPNVVAFSPKSLLIAMSIDSTCSDVKLVVPFETKADLDQKIDSDANFSSVLRFAVAFSDNLKGVNSSGELPEDFDMTLRLPVTRKGKFSPWRTKIFYSQAESLGHRQIEDQFGGTPHYHERGFLYLQQSLSLALMNEGKANGSEYEVKMQRFPFAAFRQDQFFGAVDEVTFETGISQLLIALYLFHFCMLVKGIAHEKEQQLKESMKVMGIPGWLQWLSWFTYSLIVNTFAVILATIMLTIVFPNSNGFLLFLFVFLYLCTMITLAFFISTLFTKASVAAMVALLFFAISFLPYQLINRSQDSGKPGATKVLAASLFSCTAVGFGTTYIFAFETIGTGIHFDNLFTVPSPHKTSLGDIFIMLIVDSFLYLLLALYIEMIYPGEFGVPLPWYFLCTRSFWFSDKETDNQEEQTTNMKKQSFEVLSEDLPVGIKLMSLSKTFGSHKAVRGITLDMYQGHLTVLLGHNGAGKTTTMNMIAGMIPPTNGTALINNYDVRKNPQKVRDSMGLCLQHNVVFDQLTVEEHLFYFGQMKGVSKKSIKEEMGSYLKILELENKVKNYPTQLSGGMKRKLCVAIALCGKSKVVMLDEPTAGMDPSARRTVWNLLKQEKEGRTILLTTHFMDEADLLGDRVAIMAAGEIQCCGSSFFLKQKYGGGYYLVLDVTPRCRPERITGLLRKHIPEVDIHSFVGSELKYHLPGNEAAKFESLLRDLEANMSMLEIRSYGISLTSLEEVFMKIGADHDADITKLYAKNANQQASSSATETETKYLSGIALIPNQILAMLLKKVLSTIRSWPFLLIQFLLPIILLVITYLLTDDIELPTTYAPLKMSLESYDTTITLAATSDDAAYQRYERAVRPHKLERVPDVAKRIVEETKLSAIGTRKHYIVASDYNLQTIIAWFNGDPYHAAPLSLGLVLSSLHNGTITYYHHPLPMPPQLQLLLKTQSLAGLQFAFIMGIITAIITGFYIIFYIRERASGNKHLQFVSGVNVLVFWTVTFLCDIITYLITFCIIIIMVLIIQYDGLTTDEELGRLSLLFFSFIIYGLTSVYVLSFFFESPPMGYIVIFLIGYVFGQLAPLMLMILEVEELELTHIAKPLHWVFLFIPFYSLVRGLLAISNIDQLMKICKLFPTPELACQSTPKCCDLEYYSLERPGVGANILISFAMGLLLFLLLIINEYHVFGYLFHKIFRFKSKAPDLDNVDSDVKEEMRIMRETPPRDLFKTYVLVLRDVTKYYGKFRAVNGISLGVKPNECFGLLGENGAGKTTTFKMITGHIRISHGDAFVNGVSISSDPKTVQKYLGYCPQFDALLDDLTARETVTLFALIRGVHRKECGKLAETLAKEFDFNKHLDKRIKNLSGGNKRKVSAAVATTGDPPIVYLDEPSTGMDPAAKRIMWAALAKLREKGKSIILTSHSMEECEALCTRMAIMVNGNFKCIGSSQRLKNRFAQAYSLIVKVKKPPTDRKLKDVDEFVKRNFPGSRLVEQFQEMATYELGDTSVSWSKMFGTIEKNKKNLLIDEYSLGQCSLEQVFLSFVQHQD</sequence>
<gene>
    <name evidence="11" type="ORF">Zmor_012052</name>
</gene>
<dbReference type="CDD" id="cd03263">
    <property type="entry name" value="ABC_subfamily_A"/>
    <property type="match status" value="2"/>
</dbReference>
<evidence type="ECO:0000313" key="11">
    <source>
        <dbReference type="EMBL" id="KAJ3616118.1"/>
    </source>
</evidence>
<dbReference type="FunFam" id="3.40.50.300:FF:000327">
    <property type="entry name" value="ATP-binding cassette sub-family A member 3"/>
    <property type="match status" value="1"/>
</dbReference>
<keyword evidence="12" id="KW-1185">Reference proteome</keyword>
<dbReference type="SMART" id="SM00382">
    <property type="entry name" value="AAA"/>
    <property type="match status" value="2"/>
</dbReference>
<dbReference type="InterPro" id="IPR056264">
    <property type="entry name" value="R2_ABCA1-4-like"/>
</dbReference>
<dbReference type="Gene3D" id="3.40.50.300">
    <property type="entry name" value="P-loop containing nucleotide triphosphate hydrolases"/>
    <property type="match status" value="2"/>
</dbReference>
<dbReference type="GO" id="GO:0016020">
    <property type="term" value="C:membrane"/>
    <property type="evidence" value="ECO:0007669"/>
    <property type="project" value="UniProtKB-SubCell"/>
</dbReference>
<feature type="transmembrane region" description="Helical" evidence="9">
    <location>
        <begin position="1234"/>
        <end position="1260"/>
    </location>
</feature>
<organism evidence="11 12">
    <name type="scientific">Zophobas morio</name>
    <dbReference type="NCBI Taxonomy" id="2755281"/>
    <lineage>
        <taxon>Eukaryota</taxon>
        <taxon>Metazoa</taxon>
        <taxon>Ecdysozoa</taxon>
        <taxon>Arthropoda</taxon>
        <taxon>Hexapoda</taxon>
        <taxon>Insecta</taxon>
        <taxon>Pterygota</taxon>
        <taxon>Neoptera</taxon>
        <taxon>Endopterygota</taxon>
        <taxon>Coleoptera</taxon>
        <taxon>Polyphaga</taxon>
        <taxon>Cucujiformia</taxon>
        <taxon>Tenebrionidae</taxon>
        <taxon>Zophobas</taxon>
    </lineage>
</organism>
<feature type="transmembrane region" description="Helical" evidence="9">
    <location>
        <begin position="1108"/>
        <end position="1130"/>
    </location>
</feature>
<feature type="transmembrane region" description="Helical" evidence="9">
    <location>
        <begin position="352"/>
        <end position="372"/>
    </location>
</feature>
<protein>
    <recommendedName>
        <fullName evidence="10">ABC transporter domain-containing protein</fullName>
    </recommendedName>
</protein>